<dbReference type="Gene3D" id="3.40.1190.20">
    <property type="match status" value="2"/>
</dbReference>
<feature type="compositionally biased region" description="Low complexity" evidence="11">
    <location>
        <begin position="299"/>
        <end position="308"/>
    </location>
</feature>
<keyword evidence="5" id="KW-0547">Nucleotide-binding</keyword>
<evidence type="ECO:0000259" key="13">
    <source>
        <dbReference type="Pfam" id="PF01467"/>
    </source>
</evidence>
<feature type="region of interest" description="Disordered" evidence="11">
    <location>
        <begin position="705"/>
        <end position="758"/>
    </location>
</feature>
<comment type="caution">
    <text evidence="14">The sequence shown here is derived from an EMBL/GenBank/DDBJ whole genome shotgun (WGS) entry which is preliminary data.</text>
</comment>
<dbReference type="InterPro" id="IPR011611">
    <property type="entry name" value="PfkB_dom"/>
</dbReference>
<keyword evidence="9" id="KW-0119">Carbohydrate metabolism</keyword>
<evidence type="ECO:0000313" key="15">
    <source>
        <dbReference type="Proteomes" id="UP000646749"/>
    </source>
</evidence>
<feature type="compositionally biased region" description="Basic and acidic residues" evidence="11">
    <location>
        <begin position="371"/>
        <end position="380"/>
    </location>
</feature>
<dbReference type="Proteomes" id="UP000646749">
    <property type="component" value="Unassembled WGS sequence"/>
</dbReference>
<sequence length="758" mass="76183">MASVVESWLGRGVLVVGDAMLDEWRFAESDRLCREAPAPVLSLRRRLTAAGGAANTAVNLTALGGRAALVAPVGADVAGDELHDCLDRAGVWDRTISQPGRPTPVKRRLLAADQILLREDEGDADETLPEEGVRRMLNALARATEELRADRDGQPPTLVVCDYGLGALPEAVRTWLVRHRDSFATVALDAHDLAYWRGLAPTVVTPSFAEATRLLDEAVSAGPSGPPTALASTRVSVAEDGTTVATGGRSDDASAEDDARKVSAGAEPGKVGAGADAGRISANAGRVAVGADAGKDADGTAAKDPASGTGAGHDSGTGSGTGTGHGSGTGSGTGTGHGSGSGTRSGGGAGAGRPASSPGRPGPVLAAGAEDGGRDGDRSSTPDGTPPGSGEGAGPVGGDGITVTSDEIGVSGDDIVVAGDETSSAAGGRPVAAGGASRALVAQARLAELRERTGADVVAVTLDAEGAVVGGADGRPRRSHATPVPASYAVGAGDAYLAAMTLALAADAPLPTAAQLAQLAATTTVSDTGTCVCLREDLLAALGSTGDEPARIVLDRATLLELVEGHRADGRSVVFTNGCFDVLHRGHVRYLDQARQLGDLLVVAVNSDDSVRRLKGADRPVNPVEDRVAVLAALSCVDHVVVFEEDSPTALIEAVRPDVYVKGGDYPPEMVPEAPLVRRLGGQVRTLGYVPDRSTSAVIDRIRSHGDDRRQAATGATHPGPGGAAADSDPSGASDRSREVVAAPIEAGGAASGSSRPA</sequence>
<feature type="compositionally biased region" description="Low complexity" evidence="11">
    <location>
        <begin position="747"/>
        <end position="758"/>
    </location>
</feature>
<accession>A0ABQ4E9C1</accession>
<evidence type="ECO:0000256" key="1">
    <source>
        <dbReference type="ARBA" id="ARBA00004713"/>
    </source>
</evidence>
<evidence type="ECO:0000256" key="4">
    <source>
        <dbReference type="ARBA" id="ARBA00022695"/>
    </source>
</evidence>
<dbReference type="SUPFAM" id="SSF52374">
    <property type="entry name" value="Nucleotidylyl transferase"/>
    <property type="match status" value="1"/>
</dbReference>
<evidence type="ECO:0000256" key="8">
    <source>
        <dbReference type="ARBA" id="ARBA00023268"/>
    </source>
</evidence>
<feature type="compositionally biased region" description="Gly residues" evidence="11">
    <location>
        <begin position="387"/>
        <end position="400"/>
    </location>
</feature>
<protein>
    <recommendedName>
        <fullName evidence="2">D-glycero-beta-D-manno-heptose 1-phosphate adenylyltransferase</fullName>
        <ecNumber evidence="2">2.7.7.70</ecNumber>
    </recommendedName>
</protein>
<evidence type="ECO:0000256" key="10">
    <source>
        <dbReference type="ARBA" id="ARBA00047428"/>
    </source>
</evidence>
<keyword evidence="3" id="KW-0808">Transferase</keyword>
<dbReference type="InterPro" id="IPR050385">
    <property type="entry name" value="Archaeal_FAD_synthase"/>
</dbReference>
<keyword evidence="4" id="KW-0548">Nucleotidyltransferase</keyword>
<dbReference type="Pfam" id="PF01467">
    <property type="entry name" value="CTP_transf_like"/>
    <property type="match status" value="1"/>
</dbReference>
<feature type="domain" description="Carbohydrate kinase PfkB" evidence="12">
    <location>
        <begin position="445"/>
        <end position="535"/>
    </location>
</feature>
<evidence type="ECO:0000256" key="5">
    <source>
        <dbReference type="ARBA" id="ARBA00022741"/>
    </source>
</evidence>
<feature type="region of interest" description="Disordered" evidence="11">
    <location>
        <begin position="239"/>
        <end position="277"/>
    </location>
</feature>
<evidence type="ECO:0000256" key="9">
    <source>
        <dbReference type="ARBA" id="ARBA00023277"/>
    </source>
</evidence>
<keyword evidence="7" id="KW-0067">ATP-binding</keyword>
<dbReference type="InterPro" id="IPR011914">
    <property type="entry name" value="RfaE_dom_II"/>
</dbReference>
<feature type="compositionally biased region" description="Basic and acidic residues" evidence="11">
    <location>
        <begin position="249"/>
        <end position="261"/>
    </location>
</feature>
<dbReference type="NCBIfam" id="TIGR02199">
    <property type="entry name" value="rfaE_dom_II"/>
    <property type="match status" value="1"/>
</dbReference>
<feature type="domain" description="Cytidyltransferase-like" evidence="13">
    <location>
        <begin position="575"/>
        <end position="669"/>
    </location>
</feature>
<keyword evidence="8" id="KW-0511">Multifunctional enzyme</keyword>
<evidence type="ECO:0000256" key="2">
    <source>
        <dbReference type="ARBA" id="ARBA00012519"/>
    </source>
</evidence>
<gene>
    <name evidence="14" type="ORF">Pen02_58080</name>
</gene>
<dbReference type="InterPro" id="IPR002173">
    <property type="entry name" value="Carboh/pur_kinase_PfkB_CS"/>
</dbReference>
<evidence type="ECO:0000313" key="14">
    <source>
        <dbReference type="EMBL" id="GIG90872.1"/>
    </source>
</evidence>
<reference evidence="14 15" key="1">
    <citation type="submission" date="2021-01" db="EMBL/GenBank/DDBJ databases">
        <title>Whole genome shotgun sequence of Plantactinospora endophytica NBRC 110450.</title>
        <authorList>
            <person name="Komaki H."/>
            <person name="Tamura T."/>
        </authorList>
    </citation>
    <scope>NUCLEOTIDE SEQUENCE [LARGE SCALE GENOMIC DNA]</scope>
    <source>
        <strain evidence="14 15">NBRC 110450</strain>
    </source>
</reference>
<dbReference type="PROSITE" id="PS00583">
    <property type="entry name" value="PFKB_KINASES_1"/>
    <property type="match status" value="1"/>
</dbReference>
<dbReference type="EC" id="2.7.7.70" evidence="2"/>
<dbReference type="Gene3D" id="3.40.50.620">
    <property type="entry name" value="HUPs"/>
    <property type="match status" value="1"/>
</dbReference>
<dbReference type="PANTHER" id="PTHR43793">
    <property type="entry name" value="FAD SYNTHASE"/>
    <property type="match status" value="1"/>
</dbReference>
<evidence type="ECO:0000256" key="3">
    <source>
        <dbReference type="ARBA" id="ARBA00022679"/>
    </source>
</evidence>
<evidence type="ECO:0000256" key="7">
    <source>
        <dbReference type="ARBA" id="ARBA00022840"/>
    </source>
</evidence>
<comment type="catalytic activity">
    <reaction evidence="10">
        <text>D-glycero-beta-D-manno-heptose 1-phosphate + ATP + H(+) = ADP-D-glycero-beta-D-manno-heptose + diphosphate</text>
        <dbReference type="Rhea" id="RHEA:27465"/>
        <dbReference type="ChEBI" id="CHEBI:15378"/>
        <dbReference type="ChEBI" id="CHEBI:30616"/>
        <dbReference type="ChEBI" id="CHEBI:33019"/>
        <dbReference type="ChEBI" id="CHEBI:59967"/>
        <dbReference type="ChEBI" id="CHEBI:61593"/>
        <dbReference type="EC" id="2.7.7.70"/>
    </reaction>
</comment>
<dbReference type="InterPro" id="IPR014729">
    <property type="entry name" value="Rossmann-like_a/b/a_fold"/>
</dbReference>
<comment type="pathway">
    <text evidence="1">Bacterial outer membrane biogenesis; LPS core biosynthesis.</text>
</comment>
<keyword evidence="15" id="KW-1185">Reference proteome</keyword>
<feature type="region of interest" description="Disordered" evidence="11">
    <location>
        <begin position="293"/>
        <end position="406"/>
    </location>
</feature>
<name>A0ABQ4E9C1_9ACTN</name>
<keyword evidence="6" id="KW-0418">Kinase</keyword>
<dbReference type="InterPro" id="IPR029056">
    <property type="entry name" value="Ribokinase-like"/>
</dbReference>
<evidence type="ECO:0000256" key="6">
    <source>
        <dbReference type="ARBA" id="ARBA00022777"/>
    </source>
</evidence>
<proteinExistence type="predicted"/>
<dbReference type="Pfam" id="PF00294">
    <property type="entry name" value="PfkB"/>
    <property type="match status" value="2"/>
</dbReference>
<feature type="compositionally biased region" description="Low complexity" evidence="11">
    <location>
        <begin position="712"/>
        <end position="734"/>
    </location>
</feature>
<organism evidence="14 15">
    <name type="scientific">Plantactinospora endophytica</name>
    <dbReference type="NCBI Taxonomy" id="673535"/>
    <lineage>
        <taxon>Bacteria</taxon>
        <taxon>Bacillati</taxon>
        <taxon>Actinomycetota</taxon>
        <taxon>Actinomycetes</taxon>
        <taxon>Micromonosporales</taxon>
        <taxon>Micromonosporaceae</taxon>
        <taxon>Plantactinospora</taxon>
    </lineage>
</organism>
<evidence type="ECO:0000256" key="11">
    <source>
        <dbReference type="SAM" id="MobiDB-lite"/>
    </source>
</evidence>
<dbReference type="EMBL" id="BONW01000030">
    <property type="protein sequence ID" value="GIG90872.1"/>
    <property type="molecule type" value="Genomic_DNA"/>
</dbReference>
<feature type="compositionally biased region" description="Gly residues" evidence="11">
    <location>
        <begin position="309"/>
        <end position="351"/>
    </location>
</feature>
<dbReference type="InterPro" id="IPR004821">
    <property type="entry name" value="Cyt_trans-like"/>
</dbReference>
<dbReference type="PANTHER" id="PTHR43793:SF2">
    <property type="entry name" value="BIFUNCTIONAL PROTEIN HLDE"/>
    <property type="match status" value="1"/>
</dbReference>
<feature type="domain" description="Carbohydrate kinase PfkB" evidence="12">
    <location>
        <begin position="13"/>
        <end position="130"/>
    </location>
</feature>
<dbReference type="NCBIfam" id="TIGR00125">
    <property type="entry name" value="cyt_tran_rel"/>
    <property type="match status" value="1"/>
</dbReference>
<dbReference type="SUPFAM" id="SSF53613">
    <property type="entry name" value="Ribokinase-like"/>
    <property type="match status" value="2"/>
</dbReference>
<evidence type="ECO:0000259" key="12">
    <source>
        <dbReference type="Pfam" id="PF00294"/>
    </source>
</evidence>